<dbReference type="AlphaFoldDB" id="A0A834M5L3"/>
<dbReference type="OrthoDB" id="6118231at2759"/>
<reference evidence="2" key="1">
    <citation type="submission" date="2020-08" db="EMBL/GenBank/DDBJ databases">
        <title>Genome sequencing and assembly of the red palm weevil Rhynchophorus ferrugineus.</title>
        <authorList>
            <person name="Dias G.B."/>
            <person name="Bergman C.M."/>
            <person name="Manee M."/>
        </authorList>
    </citation>
    <scope>NUCLEOTIDE SEQUENCE</scope>
    <source>
        <strain evidence="2">AA-2017</strain>
        <tissue evidence="2">Whole larva</tissue>
    </source>
</reference>
<feature type="region of interest" description="Disordered" evidence="1">
    <location>
        <begin position="28"/>
        <end position="87"/>
    </location>
</feature>
<sequence>MSIEDIERSGRTKEIPITRVPLIPNKLPTSVKHENLEKTYLPPPQNKREAHRVRGKRPGEARGGQGVGASRSEADVESSLTQSLISF</sequence>
<keyword evidence="3" id="KW-1185">Reference proteome</keyword>
<name>A0A834M5L3_RHYFE</name>
<accession>A0A834M5L3</accession>
<evidence type="ECO:0000313" key="3">
    <source>
        <dbReference type="Proteomes" id="UP000625711"/>
    </source>
</evidence>
<dbReference type="EMBL" id="JAACXV010014401">
    <property type="protein sequence ID" value="KAF7267660.1"/>
    <property type="molecule type" value="Genomic_DNA"/>
</dbReference>
<comment type="caution">
    <text evidence="2">The sequence shown here is derived from an EMBL/GenBank/DDBJ whole genome shotgun (WGS) entry which is preliminary data.</text>
</comment>
<feature type="compositionally biased region" description="Polar residues" evidence="1">
    <location>
        <begin position="78"/>
        <end position="87"/>
    </location>
</feature>
<proteinExistence type="predicted"/>
<protein>
    <submittedName>
        <fullName evidence="2">Uncharacterized protein</fullName>
    </submittedName>
</protein>
<dbReference type="Proteomes" id="UP000625711">
    <property type="component" value="Unassembled WGS sequence"/>
</dbReference>
<evidence type="ECO:0000313" key="2">
    <source>
        <dbReference type="EMBL" id="KAF7267660.1"/>
    </source>
</evidence>
<gene>
    <name evidence="2" type="ORF">GWI33_019149</name>
</gene>
<evidence type="ECO:0000256" key="1">
    <source>
        <dbReference type="SAM" id="MobiDB-lite"/>
    </source>
</evidence>
<organism evidence="2 3">
    <name type="scientific">Rhynchophorus ferrugineus</name>
    <name type="common">Red palm weevil</name>
    <name type="synonym">Curculio ferrugineus</name>
    <dbReference type="NCBI Taxonomy" id="354439"/>
    <lineage>
        <taxon>Eukaryota</taxon>
        <taxon>Metazoa</taxon>
        <taxon>Ecdysozoa</taxon>
        <taxon>Arthropoda</taxon>
        <taxon>Hexapoda</taxon>
        <taxon>Insecta</taxon>
        <taxon>Pterygota</taxon>
        <taxon>Neoptera</taxon>
        <taxon>Endopterygota</taxon>
        <taxon>Coleoptera</taxon>
        <taxon>Polyphaga</taxon>
        <taxon>Cucujiformia</taxon>
        <taxon>Curculionidae</taxon>
        <taxon>Dryophthorinae</taxon>
        <taxon>Rhynchophorus</taxon>
    </lineage>
</organism>